<sequence length="104" mass="12200">MEWLGDFFSGFFNDIYNLAVQFSAWLAVRLAVQWVEFKIFMLTFTWDVAREILLNIKFSEMLSLAFDQLPGSVRGMLLYLHFDKGLAILSQAFVTRFMLNIMGW</sequence>
<accession>A0AAU6TDU1</accession>
<organism evidence="1">
    <name type="scientific">Aeromonas sp. 19NY04SH05-1</name>
    <dbReference type="NCBI Taxonomy" id="2920537"/>
    <lineage>
        <taxon>Bacteria</taxon>
        <taxon>Pseudomonadati</taxon>
        <taxon>Pseudomonadota</taxon>
        <taxon>Gammaproteobacteria</taxon>
        <taxon>Aeromonadales</taxon>
        <taxon>Aeromonadaceae</taxon>
        <taxon>Aeromonas</taxon>
    </lineage>
</organism>
<dbReference type="EMBL" id="CP095328">
    <property type="protein sequence ID" value="XAG43360.1"/>
    <property type="molecule type" value="Genomic_DNA"/>
</dbReference>
<reference evidence="1" key="1">
    <citation type="submission" date="2022-03" db="EMBL/GenBank/DDBJ databases">
        <title>Sea Food Isolates.</title>
        <authorList>
            <person name="Li C."/>
        </authorList>
    </citation>
    <scope>NUCLEOTIDE SEQUENCE</scope>
    <source>
        <strain evidence="1">19NY04SH05-1</strain>
    </source>
</reference>
<protein>
    <submittedName>
        <fullName evidence="1">DUF2523 domain-containing protein</fullName>
    </submittedName>
</protein>
<dbReference type="InterPro" id="IPR019670">
    <property type="entry name" value="DUF2523"/>
</dbReference>
<proteinExistence type="predicted"/>
<gene>
    <name evidence="1" type="ORF">MRK42_10420</name>
</gene>
<dbReference type="Pfam" id="PF10734">
    <property type="entry name" value="DUF2523"/>
    <property type="match status" value="1"/>
</dbReference>
<dbReference type="AlphaFoldDB" id="A0AAU6TDU1"/>
<dbReference type="RefSeq" id="WP_224209627.1">
    <property type="nucleotide sequence ID" value="NZ_CP095328.1"/>
</dbReference>
<evidence type="ECO:0000313" key="1">
    <source>
        <dbReference type="EMBL" id="XAG43360.1"/>
    </source>
</evidence>
<name>A0AAU6TDU1_9GAMM</name>